<dbReference type="OrthoDB" id="3388at2759"/>
<dbReference type="EC" id="3.1.3.48" evidence="7"/>
<dbReference type="CDD" id="cd16343">
    <property type="entry name" value="LMWPTP"/>
    <property type="match status" value="1"/>
</dbReference>
<dbReference type="FunFam" id="3.40.50.2300:FF:000105">
    <property type="entry name" value="Low molecular weight phosphotyrosine protein"/>
    <property type="match status" value="1"/>
</dbReference>
<comment type="similarity">
    <text evidence="2 7">Belongs to the low molecular weight phosphotyrosine protein phosphatase family.</text>
</comment>
<comment type="subcellular location">
    <subcellularLocation>
        <location evidence="1 7">Cytoplasm</location>
    </subcellularLocation>
</comment>
<dbReference type="InterPro" id="IPR023485">
    <property type="entry name" value="Ptyr_pPase"/>
</dbReference>
<comment type="catalytic activity">
    <reaction evidence="7">
        <text>O-phospho-L-tyrosyl-[protein] + H2O = L-tyrosyl-[protein] + phosphate</text>
        <dbReference type="Rhea" id="RHEA:10684"/>
        <dbReference type="Rhea" id="RHEA-COMP:10136"/>
        <dbReference type="Rhea" id="RHEA-COMP:20101"/>
        <dbReference type="ChEBI" id="CHEBI:15377"/>
        <dbReference type="ChEBI" id="CHEBI:43474"/>
        <dbReference type="ChEBI" id="CHEBI:46858"/>
        <dbReference type="ChEBI" id="CHEBI:61978"/>
        <dbReference type="EC" id="3.1.3.48"/>
    </reaction>
</comment>
<keyword evidence="5 7" id="KW-0904">Protein phosphatase</keyword>
<dbReference type="KEGG" id="dvi:6634840"/>
<dbReference type="InterPro" id="IPR017867">
    <property type="entry name" value="Tyr_phospatase_low_mol_wt"/>
</dbReference>
<evidence type="ECO:0000256" key="2">
    <source>
        <dbReference type="ARBA" id="ARBA00011063"/>
    </source>
</evidence>
<accession>B4MBL7</accession>
<dbReference type="InParanoid" id="B4MBL7"/>
<dbReference type="PhylomeDB" id="B4MBL7"/>
<comment type="function">
    <text evidence="7">Acts on tyrosine phosphorylated proteins, low-MW aryl phosphates and natural and synthetic acyl phosphates.</text>
</comment>
<protein>
    <recommendedName>
        <fullName evidence="7">Low molecular weight phosphotyrosine protein phosphatase</fullName>
        <shortName evidence="7">LMW-PTP</shortName>
        <shortName evidence="7">LMW-PTPase</shortName>
        <ecNumber evidence="7">3.1.3.2</ecNumber>
        <ecNumber evidence="7">3.1.3.48</ecNumber>
    </recommendedName>
    <alternativeName>
        <fullName evidence="7">Low molecular weight cytosolic acid phosphatase</fullName>
    </alternativeName>
</protein>
<dbReference type="OMA" id="QGEWHVE"/>
<evidence type="ECO:0000256" key="6">
    <source>
        <dbReference type="PIRSR" id="PIRSR617867-1"/>
    </source>
</evidence>
<feature type="active site" description="Nucleophile" evidence="6">
    <location>
        <position position="15"/>
    </location>
</feature>
<keyword evidence="4 7" id="KW-0378">Hydrolase</keyword>
<evidence type="ECO:0000259" key="8">
    <source>
        <dbReference type="SMART" id="SM00226"/>
    </source>
</evidence>
<dbReference type="InterPro" id="IPR036196">
    <property type="entry name" value="Ptyr_pPase_sf"/>
</dbReference>
<dbReference type="GO" id="GO:0004726">
    <property type="term" value="F:non-membrane spanning protein tyrosine phosphatase activity"/>
    <property type="evidence" value="ECO:0007669"/>
    <property type="project" value="InterPro"/>
</dbReference>
<dbReference type="Proteomes" id="UP000008792">
    <property type="component" value="Unassembled WGS sequence"/>
</dbReference>
<sequence length="168" mass="19421">MSNKARKTKYVLMVCVDNICRSPIAEAVLRDIIVKDNLHSNWRVDSAAIEAWHLGARPDDRALSVLRQNNINYHSCARRLTPEDFEKFDYILGMDQSILASLKLLQPYYAKSQLLMLGDFLFGLKPNERIIEDPYYEMGEAPFQKIYEQCTQACGNFLKQARQDEIIT</sequence>
<dbReference type="EC" id="3.1.3.2" evidence="7"/>
<gene>
    <name evidence="9" type="primary">Dvir\GJ14278</name>
    <name evidence="9" type="ORF">Dvir_GJ14278</name>
</gene>
<dbReference type="Pfam" id="PF01451">
    <property type="entry name" value="LMWPc"/>
    <property type="match status" value="1"/>
</dbReference>
<evidence type="ECO:0000256" key="3">
    <source>
        <dbReference type="ARBA" id="ARBA00022490"/>
    </source>
</evidence>
<evidence type="ECO:0000256" key="4">
    <source>
        <dbReference type="ARBA" id="ARBA00022801"/>
    </source>
</evidence>
<evidence type="ECO:0000313" key="9">
    <source>
        <dbReference type="EMBL" id="EDW58488.1"/>
    </source>
</evidence>
<dbReference type="GO" id="GO:0003993">
    <property type="term" value="F:acid phosphatase activity"/>
    <property type="evidence" value="ECO:0007669"/>
    <property type="project" value="UniProtKB-UniRule"/>
</dbReference>
<organism evidence="9 10">
    <name type="scientific">Drosophila virilis</name>
    <name type="common">Fruit fly</name>
    <dbReference type="NCBI Taxonomy" id="7244"/>
    <lineage>
        <taxon>Eukaryota</taxon>
        <taxon>Metazoa</taxon>
        <taxon>Ecdysozoa</taxon>
        <taxon>Arthropoda</taxon>
        <taxon>Hexapoda</taxon>
        <taxon>Insecta</taxon>
        <taxon>Pterygota</taxon>
        <taxon>Neoptera</taxon>
        <taxon>Endopterygota</taxon>
        <taxon>Diptera</taxon>
        <taxon>Brachycera</taxon>
        <taxon>Muscomorpha</taxon>
        <taxon>Ephydroidea</taxon>
        <taxon>Drosophilidae</taxon>
        <taxon>Drosophila</taxon>
    </lineage>
</organism>
<dbReference type="InterPro" id="IPR050438">
    <property type="entry name" value="LMW_PTPase"/>
</dbReference>
<evidence type="ECO:0000256" key="1">
    <source>
        <dbReference type="ARBA" id="ARBA00004496"/>
    </source>
</evidence>
<dbReference type="PANTHER" id="PTHR11717:SF7">
    <property type="entry name" value="LOW MOLECULAR WEIGHT PHOSPHOTYROSINE PROTEIN PHOSPHATASE"/>
    <property type="match status" value="1"/>
</dbReference>
<dbReference type="Gene3D" id="3.40.50.2300">
    <property type="match status" value="1"/>
</dbReference>
<dbReference type="InterPro" id="IPR002115">
    <property type="entry name" value="Tyr_Pase_low_mol_wt_mml"/>
</dbReference>
<keyword evidence="3 7" id="KW-0963">Cytoplasm</keyword>
<evidence type="ECO:0000313" key="10">
    <source>
        <dbReference type="Proteomes" id="UP000008792"/>
    </source>
</evidence>
<dbReference type="EMBL" id="CH940656">
    <property type="protein sequence ID" value="EDW58488.1"/>
    <property type="molecule type" value="Genomic_DNA"/>
</dbReference>
<feature type="active site" evidence="6">
    <location>
        <position position="21"/>
    </location>
</feature>
<dbReference type="PRINTS" id="PR00720">
    <property type="entry name" value="MAMMALPTPASE"/>
</dbReference>
<dbReference type="FunCoup" id="B4MBL7">
    <property type="interactions" value="705"/>
</dbReference>
<dbReference type="HOGENOM" id="CLU_071415_2_0_1"/>
<name>B4MBL7_DROVI</name>
<evidence type="ECO:0000256" key="5">
    <source>
        <dbReference type="ARBA" id="ARBA00022912"/>
    </source>
</evidence>
<dbReference type="SUPFAM" id="SSF52788">
    <property type="entry name" value="Phosphotyrosine protein phosphatases I"/>
    <property type="match status" value="1"/>
</dbReference>
<feature type="domain" description="Phosphotyrosine protein phosphatase I" evidence="8">
    <location>
        <begin position="9"/>
        <end position="160"/>
    </location>
</feature>
<dbReference type="GO" id="GO:0005737">
    <property type="term" value="C:cytoplasm"/>
    <property type="evidence" value="ECO:0007669"/>
    <property type="project" value="UniProtKB-SubCell"/>
</dbReference>
<proteinExistence type="inferred from homology"/>
<dbReference type="PANTHER" id="PTHR11717">
    <property type="entry name" value="LOW MOLECULAR WEIGHT PROTEIN TYROSINE PHOSPHATASE"/>
    <property type="match status" value="1"/>
</dbReference>
<dbReference type="AlphaFoldDB" id="B4MBL7"/>
<dbReference type="SMART" id="SM00226">
    <property type="entry name" value="LMWPc"/>
    <property type="match status" value="1"/>
</dbReference>
<dbReference type="eggNOG" id="KOG3217">
    <property type="taxonomic scope" value="Eukaryota"/>
</dbReference>
<evidence type="ECO:0000256" key="7">
    <source>
        <dbReference type="RuleBase" id="RU368115"/>
    </source>
</evidence>
<dbReference type="PRINTS" id="PR00719">
    <property type="entry name" value="LMWPTPASE"/>
</dbReference>
<feature type="active site" description="Proton donor" evidence="6">
    <location>
        <position position="133"/>
    </location>
</feature>
<comment type="catalytic activity">
    <reaction evidence="7">
        <text>a phosphate monoester + H2O = an alcohol + phosphate</text>
        <dbReference type="Rhea" id="RHEA:15017"/>
        <dbReference type="ChEBI" id="CHEBI:15377"/>
        <dbReference type="ChEBI" id="CHEBI:30879"/>
        <dbReference type="ChEBI" id="CHEBI:43474"/>
        <dbReference type="ChEBI" id="CHEBI:67140"/>
        <dbReference type="EC" id="3.1.3.2"/>
    </reaction>
</comment>
<reference evidence="9 10" key="1">
    <citation type="journal article" date="2007" name="Nature">
        <title>Evolution of genes and genomes on the Drosophila phylogeny.</title>
        <authorList>
            <consortium name="Drosophila 12 Genomes Consortium"/>
            <person name="Clark A.G."/>
            <person name="Eisen M.B."/>
            <person name="Smith D.R."/>
            <person name="Bergman C.M."/>
            <person name="Oliver B."/>
            <person name="Markow T.A."/>
            <person name="Kaufman T.C."/>
            <person name="Kellis M."/>
            <person name="Gelbart W."/>
            <person name="Iyer V.N."/>
            <person name="Pollard D.A."/>
            <person name="Sackton T.B."/>
            <person name="Larracuente A.M."/>
            <person name="Singh N.D."/>
            <person name="Abad J.P."/>
            <person name="Abt D.N."/>
            <person name="Adryan B."/>
            <person name="Aguade M."/>
            <person name="Akashi H."/>
            <person name="Anderson W.W."/>
            <person name="Aquadro C.F."/>
            <person name="Ardell D.H."/>
            <person name="Arguello R."/>
            <person name="Artieri C.G."/>
            <person name="Barbash D.A."/>
            <person name="Barker D."/>
            <person name="Barsanti P."/>
            <person name="Batterham P."/>
            <person name="Batzoglou S."/>
            <person name="Begun D."/>
            <person name="Bhutkar A."/>
            <person name="Blanco E."/>
            <person name="Bosak S.A."/>
            <person name="Bradley R.K."/>
            <person name="Brand A.D."/>
            <person name="Brent M.R."/>
            <person name="Brooks A.N."/>
            <person name="Brown R.H."/>
            <person name="Butlin R.K."/>
            <person name="Caggese C."/>
            <person name="Calvi B.R."/>
            <person name="Bernardo de Carvalho A."/>
            <person name="Caspi A."/>
            <person name="Castrezana S."/>
            <person name="Celniker S.E."/>
            <person name="Chang J.L."/>
            <person name="Chapple C."/>
            <person name="Chatterji S."/>
            <person name="Chinwalla A."/>
            <person name="Civetta A."/>
            <person name="Clifton S.W."/>
            <person name="Comeron J.M."/>
            <person name="Costello J.C."/>
            <person name="Coyne J.A."/>
            <person name="Daub J."/>
            <person name="David R.G."/>
            <person name="Delcher A.L."/>
            <person name="Delehaunty K."/>
            <person name="Do C.B."/>
            <person name="Ebling H."/>
            <person name="Edwards K."/>
            <person name="Eickbush T."/>
            <person name="Evans J.D."/>
            <person name="Filipski A."/>
            <person name="Findeiss S."/>
            <person name="Freyhult E."/>
            <person name="Fulton L."/>
            <person name="Fulton R."/>
            <person name="Garcia A.C."/>
            <person name="Gardiner A."/>
            <person name="Garfield D.A."/>
            <person name="Garvin B.E."/>
            <person name="Gibson G."/>
            <person name="Gilbert D."/>
            <person name="Gnerre S."/>
            <person name="Godfrey J."/>
            <person name="Good R."/>
            <person name="Gotea V."/>
            <person name="Gravely B."/>
            <person name="Greenberg A.J."/>
            <person name="Griffiths-Jones S."/>
            <person name="Gross S."/>
            <person name="Guigo R."/>
            <person name="Gustafson E.A."/>
            <person name="Haerty W."/>
            <person name="Hahn M.W."/>
            <person name="Halligan D.L."/>
            <person name="Halpern A.L."/>
            <person name="Halter G.M."/>
            <person name="Han M.V."/>
            <person name="Heger A."/>
            <person name="Hillier L."/>
            <person name="Hinrichs A.S."/>
            <person name="Holmes I."/>
            <person name="Hoskins R.A."/>
            <person name="Hubisz M.J."/>
            <person name="Hultmark D."/>
            <person name="Huntley M.A."/>
            <person name="Jaffe D.B."/>
            <person name="Jagadeeshan S."/>
            <person name="Jeck W.R."/>
            <person name="Johnson J."/>
            <person name="Jones C.D."/>
            <person name="Jordan W.C."/>
            <person name="Karpen G.H."/>
            <person name="Kataoka E."/>
            <person name="Keightley P.D."/>
            <person name="Kheradpour P."/>
            <person name="Kirkness E.F."/>
            <person name="Koerich L.B."/>
            <person name="Kristiansen K."/>
            <person name="Kudrna D."/>
            <person name="Kulathinal R.J."/>
            <person name="Kumar S."/>
            <person name="Kwok R."/>
            <person name="Lander E."/>
            <person name="Langley C.H."/>
            <person name="Lapoint R."/>
            <person name="Lazzaro B.P."/>
            <person name="Lee S.J."/>
            <person name="Levesque L."/>
            <person name="Li R."/>
            <person name="Lin C.F."/>
            <person name="Lin M.F."/>
            <person name="Lindblad-Toh K."/>
            <person name="Llopart A."/>
            <person name="Long M."/>
            <person name="Low L."/>
            <person name="Lozovsky E."/>
            <person name="Lu J."/>
            <person name="Luo M."/>
            <person name="Machado C.A."/>
            <person name="Makalowski W."/>
            <person name="Marzo M."/>
            <person name="Matsuda M."/>
            <person name="Matzkin L."/>
            <person name="McAllister B."/>
            <person name="McBride C.S."/>
            <person name="McKernan B."/>
            <person name="McKernan K."/>
            <person name="Mendez-Lago M."/>
            <person name="Minx P."/>
            <person name="Mollenhauer M.U."/>
            <person name="Montooth K."/>
            <person name="Mount S.M."/>
            <person name="Mu X."/>
            <person name="Myers E."/>
            <person name="Negre B."/>
            <person name="Newfeld S."/>
            <person name="Nielsen R."/>
            <person name="Noor M.A."/>
            <person name="O'Grady P."/>
            <person name="Pachter L."/>
            <person name="Papaceit M."/>
            <person name="Parisi M.J."/>
            <person name="Parisi M."/>
            <person name="Parts L."/>
            <person name="Pedersen J.S."/>
            <person name="Pesole G."/>
            <person name="Phillippy A.M."/>
            <person name="Ponting C.P."/>
            <person name="Pop M."/>
            <person name="Porcelli D."/>
            <person name="Powell J.R."/>
            <person name="Prohaska S."/>
            <person name="Pruitt K."/>
            <person name="Puig M."/>
            <person name="Quesneville H."/>
            <person name="Ram K.R."/>
            <person name="Rand D."/>
            <person name="Rasmussen M.D."/>
            <person name="Reed L.K."/>
            <person name="Reenan R."/>
            <person name="Reily A."/>
            <person name="Remington K.A."/>
            <person name="Rieger T.T."/>
            <person name="Ritchie M.G."/>
            <person name="Robin C."/>
            <person name="Rogers Y.H."/>
            <person name="Rohde C."/>
            <person name="Rozas J."/>
            <person name="Rubenfield M.J."/>
            <person name="Ruiz A."/>
            <person name="Russo S."/>
            <person name="Salzberg S.L."/>
            <person name="Sanchez-Gracia A."/>
            <person name="Saranga D.J."/>
            <person name="Sato H."/>
            <person name="Schaeffer S.W."/>
            <person name="Schatz M.C."/>
            <person name="Schlenke T."/>
            <person name="Schwartz R."/>
            <person name="Segarra C."/>
            <person name="Singh R.S."/>
            <person name="Sirot L."/>
            <person name="Sirota M."/>
            <person name="Sisneros N.B."/>
            <person name="Smith C.D."/>
            <person name="Smith T.F."/>
            <person name="Spieth J."/>
            <person name="Stage D.E."/>
            <person name="Stark A."/>
            <person name="Stephan W."/>
            <person name="Strausberg R.L."/>
            <person name="Strempel S."/>
            <person name="Sturgill D."/>
            <person name="Sutton G."/>
            <person name="Sutton G.G."/>
            <person name="Tao W."/>
            <person name="Teichmann S."/>
            <person name="Tobari Y.N."/>
            <person name="Tomimura Y."/>
            <person name="Tsolas J.M."/>
            <person name="Valente V.L."/>
            <person name="Venter E."/>
            <person name="Venter J.C."/>
            <person name="Vicario S."/>
            <person name="Vieira F.G."/>
            <person name="Vilella A.J."/>
            <person name="Villasante A."/>
            <person name="Walenz B."/>
            <person name="Wang J."/>
            <person name="Wasserman M."/>
            <person name="Watts T."/>
            <person name="Wilson D."/>
            <person name="Wilson R.K."/>
            <person name="Wing R.A."/>
            <person name="Wolfner M.F."/>
            <person name="Wong A."/>
            <person name="Wong G.K."/>
            <person name="Wu C.I."/>
            <person name="Wu G."/>
            <person name="Yamamoto D."/>
            <person name="Yang H.P."/>
            <person name="Yang S.P."/>
            <person name="Yorke J.A."/>
            <person name="Yoshida K."/>
            <person name="Zdobnov E."/>
            <person name="Zhang P."/>
            <person name="Zhang Y."/>
            <person name="Zimin A.V."/>
            <person name="Baldwin J."/>
            <person name="Abdouelleil A."/>
            <person name="Abdulkadir J."/>
            <person name="Abebe A."/>
            <person name="Abera B."/>
            <person name="Abreu J."/>
            <person name="Acer S.C."/>
            <person name="Aftuck L."/>
            <person name="Alexander A."/>
            <person name="An P."/>
            <person name="Anderson E."/>
            <person name="Anderson S."/>
            <person name="Arachi H."/>
            <person name="Azer M."/>
            <person name="Bachantsang P."/>
            <person name="Barry A."/>
            <person name="Bayul T."/>
            <person name="Berlin A."/>
            <person name="Bessette D."/>
            <person name="Bloom T."/>
            <person name="Blye J."/>
            <person name="Boguslavskiy L."/>
            <person name="Bonnet C."/>
            <person name="Boukhgalter B."/>
            <person name="Bourzgui I."/>
            <person name="Brown A."/>
            <person name="Cahill P."/>
            <person name="Channer S."/>
            <person name="Cheshatsang Y."/>
            <person name="Chuda L."/>
            <person name="Citroen M."/>
            <person name="Collymore A."/>
            <person name="Cooke P."/>
            <person name="Costello M."/>
            <person name="D'Aco K."/>
            <person name="Daza R."/>
            <person name="De Haan G."/>
            <person name="DeGray S."/>
            <person name="DeMaso C."/>
            <person name="Dhargay N."/>
            <person name="Dooley K."/>
            <person name="Dooley E."/>
            <person name="Doricent M."/>
            <person name="Dorje P."/>
            <person name="Dorjee K."/>
            <person name="Dupes A."/>
            <person name="Elong R."/>
            <person name="Falk J."/>
            <person name="Farina A."/>
            <person name="Faro S."/>
            <person name="Ferguson D."/>
            <person name="Fisher S."/>
            <person name="Foley C.D."/>
            <person name="Franke A."/>
            <person name="Friedrich D."/>
            <person name="Gadbois L."/>
            <person name="Gearin G."/>
            <person name="Gearin C.R."/>
            <person name="Giannoukos G."/>
            <person name="Goode T."/>
            <person name="Graham J."/>
            <person name="Grandbois E."/>
            <person name="Grewal S."/>
            <person name="Gyaltsen K."/>
            <person name="Hafez N."/>
            <person name="Hagos B."/>
            <person name="Hall J."/>
            <person name="Henson C."/>
            <person name="Hollinger A."/>
            <person name="Honan T."/>
            <person name="Huard M.D."/>
            <person name="Hughes L."/>
            <person name="Hurhula B."/>
            <person name="Husby M.E."/>
            <person name="Kamat A."/>
            <person name="Kanga B."/>
            <person name="Kashin S."/>
            <person name="Khazanovich D."/>
            <person name="Kisner P."/>
            <person name="Lance K."/>
            <person name="Lara M."/>
            <person name="Lee W."/>
            <person name="Lennon N."/>
            <person name="Letendre F."/>
            <person name="LeVine R."/>
            <person name="Lipovsky A."/>
            <person name="Liu X."/>
            <person name="Liu J."/>
            <person name="Liu S."/>
            <person name="Lokyitsang T."/>
            <person name="Lokyitsang Y."/>
            <person name="Lubonja R."/>
            <person name="Lui A."/>
            <person name="MacDonald P."/>
            <person name="Magnisalis V."/>
            <person name="Maru K."/>
            <person name="Matthews C."/>
            <person name="McCusker W."/>
            <person name="McDonough S."/>
            <person name="Mehta T."/>
            <person name="Meldrim J."/>
            <person name="Meneus L."/>
            <person name="Mihai O."/>
            <person name="Mihalev A."/>
            <person name="Mihova T."/>
            <person name="Mittelman R."/>
            <person name="Mlenga V."/>
            <person name="Montmayeur A."/>
            <person name="Mulrain L."/>
            <person name="Navidi A."/>
            <person name="Naylor J."/>
            <person name="Negash T."/>
            <person name="Nguyen T."/>
            <person name="Nguyen N."/>
            <person name="Nicol R."/>
            <person name="Norbu C."/>
            <person name="Norbu N."/>
            <person name="Novod N."/>
            <person name="O'Neill B."/>
            <person name="Osman S."/>
            <person name="Markiewicz E."/>
            <person name="Oyono O.L."/>
            <person name="Patti C."/>
            <person name="Phunkhang P."/>
            <person name="Pierre F."/>
            <person name="Priest M."/>
            <person name="Raghuraman S."/>
            <person name="Rege F."/>
            <person name="Reyes R."/>
            <person name="Rise C."/>
            <person name="Rogov P."/>
            <person name="Ross K."/>
            <person name="Ryan E."/>
            <person name="Settipalli S."/>
            <person name="Shea T."/>
            <person name="Sherpa N."/>
            <person name="Shi L."/>
            <person name="Shih D."/>
            <person name="Sparrow T."/>
            <person name="Spaulding J."/>
            <person name="Stalker J."/>
            <person name="Stange-Thomann N."/>
            <person name="Stavropoulos S."/>
            <person name="Stone C."/>
            <person name="Strader C."/>
            <person name="Tesfaye S."/>
            <person name="Thomson T."/>
            <person name="Thoulutsang Y."/>
            <person name="Thoulutsang D."/>
            <person name="Topham K."/>
            <person name="Topping I."/>
            <person name="Tsamla T."/>
            <person name="Vassiliev H."/>
            <person name="Vo A."/>
            <person name="Wangchuk T."/>
            <person name="Wangdi T."/>
            <person name="Weiand M."/>
            <person name="Wilkinson J."/>
            <person name="Wilson A."/>
            <person name="Yadav S."/>
            <person name="Young G."/>
            <person name="Yu Q."/>
            <person name="Zembek L."/>
            <person name="Zhong D."/>
            <person name="Zimmer A."/>
            <person name="Zwirko Z."/>
            <person name="Jaffe D.B."/>
            <person name="Alvarez P."/>
            <person name="Brockman W."/>
            <person name="Butler J."/>
            <person name="Chin C."/>
            <person name="Gnerre S."/>
            <person name="Grabherr M."/>
            <person name="Kleber M."/>
            <person name="Mauceli E."/>
            <person name="MacCallum I."/>
        </authorList>
    </citation>
    <scope>NUCLEOTIDE SEQUENCE [LARGE SCALE GENOMIC DNA]</scope>
    <source>
        <strain evidence="10">Tucson 15010-1051.87</strain>
    </source>
</reference>
<dbReference type="STRING" id="7244.B4MBL7"/>
<keyword evidence="10" id="KW-1185">Reference proteome</keyword>